<protein>
    <submittedName>
        <fullName evidence="5">Pentatricopeptide repeat-containing protein</fullName>
    </submittedName>
</protein>
<feature type="repeat" description="PPR" evidence="3">
    <location>
        <begin position="397"/>
        <end position="431"/>
    </location>
</feature>
<reference evidence="5 6" key="1">
    <citation type="submission" date="2018-09" db="EMBL/GenBank/DDBJ databases">
        <title>A high-quality reference genome of wild soybean provides a powerful tool to mine soybean genomes.</title>
        <authorList>
            <person name="Xie M."/>
            <person name="Chung C.Y.L."/>
            <person name="Li M.-W."/>
            <person name="Wong F.-L."/>
            <person name="Chan T.-F."/>
            <person name="Lam H.-M."/>
        </authorList>
    </citation>
    <scope>NUCLEOTIDE SEQUENCE [LARGE SCALE GENOMIC DNA]</scope>
    <source>
        <strain evidence="6">cv. W05</strain>
        <tissue evidence="5">Hypocotyl of etiolated seedlings</tissue>
    </source>
</reference>
<organism evidence="5 6">
    <name type="scientific">Glycine soja</name>
    <name type="common">Wild soybean</name>
    <dbReference type="NCBI Taxonomy" id="3848"/>
    <lineage>
        <taxon>Eukaryota</taxon>
        <taxon>Viridiplantae</taxon>
        <taxon>Streptophyta</taxon>
        <taxon>Embryophyta</taxon>
        <taxon>Tracheophyta</taxon>
        <taxon>Spermatophyta</taxon>
        <taxon>Magnoliopsida</taxon>
        <taxon>eudicotyledons</taxon>
        <taxon>Gunneridae</taxon>
        <taxon>Pentapetalae</taxon>
        <taxon>rosids</taxon>
        <taxon>fabids</taxon>
        <taxon>Fabales</taxon>
        <taxon>Fabaceae</taxon>
        <taxon>Papilionoideae</taxon>
        <taxon>50 kb inversion clade</taxon>
        <taxon>NPAAA clade</taxon>
        <taxon>indigoferoid/millettioid clade</taxon>
        <taxon>Phaseoleae</taxon>
        <taxon>Glycine</taxon>
        <taxon>Glycine subgen. Soja</taxon>
    </lineage>
</organism>
<dbReference type="InterPro" id="IPR002885">
    <property type="entry name" value="PPR_rpt"/>
</dbReference>
<feature type="repeat" description="PPR" evidence="3">
    <location>
        <begin position="292"/>
        <end position="326"/>
    </location>
</feature>
<feature type="region of interest" description="Disordered" evidence="4">
    <location>
        <begin position="1"/>
        <end position="55"/>
    </location>
</feature>
<keyword evidence="6" id="KW-1185">Reference proteome</keyword>
<evidence type="ECO:0000256" key="4">
    <source>
        <dbReference type="SAM" id="MobiDB-lite"/>
    </source>
</evidence>
<feature type="repeat" description="PPR" evidence="3">
    <location>
        <begin position="362"/>
        <end position="396"/>
    </location>
</feature>
<proteinExistence type="inferred from homology"/>
<dbReference type="Proteomes" id="UP000289340">
    <property type="component" value="Chromosome 7"/>
</dbReference>
<comment type="caution">
    <text evidence="5">The sequence shown here is derived from an EMBL/GenBank/DDBJ whole genome shotgun (WGS) entry which is preliminary data.</text>
</comment>
<gene>
    <name evidence="5" type="ORF">D0Y65_017505</name>
</gene>
<evidence type="ECO:0000256" key="2">
    <source>
        <dbReference type="ARBA" id="ARBA00022737"/>
    </source>
</evidence>
<dbReference type="Gene3D" id="1.25.40.10">
    <property type="entry name" value="Tetratricopeptide repeat domain"/>
    <property type="match status" value="3"/>
</dbReference>
<dbReference type="InterPro" id="IPR011990">
    <property type="entry name" value="TPR-like_helical_dom_sf"/>
</dbReference>
<dbReference type="PANTHER" id="PTHR47939">
    <property type="entry name" value="MEMBRANE-ASSOCIATED SALT-INDUCIBLE PROTEIN-LIKE"/>
    <property type="match status" value="1"/>
</dbReference>
<dbReference type="Pfam" id="PF12854">
    <property type="entry name" value="PPR_1"/>
    <property type="match status" value="1"/>
</dbReference>
<feature type="repeat" description="PPR" evidence="3">
    <location>
        <begin position="257"/>
        <end position="291"/>
    </location>
</feature>
<feature type="compositionally biased region" description="Basic residues" evidence="4">
    <location>
        <begin position="27"/>
        <end position="42"/>
    </location>
</feature>
<dbReference type="SUPFAM" id="SSF81901">
    <property type="entry name" value="HCP-like"/>
    <property type="match status" value="1"/>
</dbReference>
<dbReference type="NCBIfam" id="TIGR00756">
    <property type="entry name" value="PPR"/>
    <property type="match status" value="6"/>
</dbReference>
<evidence type="ECO:0000256" key="3">
    <source>
        <dbReference type="PROSITE-ProRule" id="PRU00708"/>
    </source>
</evidence>
<feature type="repeat" description="PPR" evidence="3">
    <location>
        <begin position="327"/>
        <end position="361"/>
    </location>
</feature>
<dbReference type="Gramene" id="XM_028384214.1">
    <property type="protein sequence ID" value="XP_028240015.1"/>
    <property type="gene ID" value="LOC114418731"/>
</dbReference>
<dbReference type="PROSITE" id="PS51375">
    <property type="entry name" value="PPR"/>
    <property type="match status" value="7"/>
</dbReference>
<feature type="repeat" description="PPR" evidence="3">
    <location>
        <begin position="149"/>
        <end position="183"/>
    </location>
</feature>
<dbReference type="EMBL" id="QZWG01000007">
    <property type="protein sequence ID" value="RZC02398.1"/>
    <property type="molecule type" value="Genomic_DNA"/>
</dbReference>
<dbReference type="AlphaFoldDB" id="A0A445JVB1"/>
<sequence length="456" mass="50749">MGKIPPSFRSAIANPNLRNPSSLFRPQPHHFPNKHQQPRKPSKQQQKPSSLPLFKSPNLEDAKKLFNSIANSSSDPRFPNSLLHSYAKLATTPSDSIKFFNHITKTLPSFSPDRSTFHILLSHASNNSNLLSPIHQTLNLMLAAGITPDTATADVAVRSLCSAGRLDHAVELIKEFASKHCPPDTYTFNFLVKHLCKSSTITTVYAFIDEMREKFDVKPDLVTYTILIDNVCNGKNLNLREAMRLVSVLHEEGFKLDCFVYNTIMKGYCVLSRGSEAIEVYNKMKEEGVEPDLVTYNTLIFGLSKSGRVTEARKLLRVMAEKGYFPDEVTYTSLMNGLCRKGDALGALALLGEMEAKGCSPNACTYNTLLHGLCKARLVEKAVKFYQVIRASGLKLDTASYGTFVRALCRDGRIAEAYEVFDYAVESKSLTDVAAYSTLESTLKWLRKAKEQGLAI</sequence>
<dbReference type="Pfam" id="PF13041">
    <property type="entry name" value="PPR_2"/>
    <property type="match status" value="3"/>
</dbReference>
<evidence type="ECO:0000313" key="6">
    <source>
        <dbReference type="Proteomes" id="UP000289340"/>
    </source>
</evidence>
<evidence type="ECO:0000256" key="1">
    <source>
        <dbReference type="ARBA" id="ARBA00007626"/>
    </source>
</evidence>
<evidence type="ECO:0000313" key="5">
    <source>
        <dbReference type="EMBL" id="RZC02398.1"/>
    </source>
</evidence>
<accession>A0A445JVB1</accession>
<keyword evidence="2" id="KW-0677">Repeat</keyword>
<dbReference type="PANTHER" id="PTHR47939:SF13">
    <property type="entry name" value="OS03G0201400 PROTEIN"/>
    <property type="match status" value="1"/>
</dbReference>
<dbReference type="InterPro" id="IPR050667">
    <property type="entry name" value="PPR-containing_protein"/>
</dbReference>
<comment type="similarity">
    <text evidence="1">Belongs to the PPR family. P subfamily.</text>
</comment>
<feature type="repeat" description="PPR" evidence="3">
    <location>
        <begin position="220"/>
        <end position="256"/>
    </location>
</feature>
<name>A0A445JVB1_GLYSO</name>